<sequence>MALLALCSLLWTGWWLRDLAAMPVFEPFVARTESQLAVAYDRALTREATPEALIARLEARLDEDPRDWVVIEALVELATAQGIALPQPLLDRRAALDAEDNGWIASGIDCLACSWDLRDCTLSGALACGIAVNVTVLGDLVALTREGAHYAAGEPVDQVDVGIAFVGIAATGLVVFTGGTSYAVKVGSGLLRVAHRMGRLAPDLIAPFRRAVAFGIDWGRLPAVRSADDLAGLARPAVIRPAVEVAQDLGRLNARLGTRQALHLMGGLDTPADAARVARASEALGPRTLGAWEMLGKSRFLRLGLRFSDELLAAMVGIFSLMTSALALLAPLVARMGRGAGRLVLRGVLRLVIR</sequence>
<keyword evidence="3" id="KW-1185">Reference proteome</keyword>
<protein>
    <submittedName>
        <fullName evidence="2">Uncharacterized protein</fullName>
    </submittedName>
</protein>
<accession>A0A2T7UT22</accession>
<evidence type="ECO:0000256" key="1">
    <source>
        <dbReference type="SAM" id="Phobius"/>
    </source>
</evidence>
<gene>
    <name evidence="2" type="ORF">DDE23_07135</name>
</gene>
<keyword evidence="1" id="KW-0812">Transmembrane</keyword>
<reference evidence="2 3" key="1">
    <citation type="journal article" date="2011" name="Syst. Appl. Microbiol.">
        <title>Defluviimonas denitrificans gen. nov., sp. nov., and Pararhodobacter aggregans gen. nov., sp. nov., non-phototrophic Rhodobacteraceae from the biofilter of a marine aquaculture.</title>
        <authorList>
            <person name="Foesel B.U."/>
            <person name="Drake H.L."/>
            <person name="Schramm A."/>
        </authorList>
    </citation>
    <scope>NUCLEOTIDE SEQUENCE [LARGE SCALE GENOMIC DNA]</scope>
    <source>
        <strain evidence="2 3">D1-19</strain>
    </source>
</reference>
<evidence type="ECO:0000313" key="3">
    <source>
        <dbReference type="Proteomes" id="UP000244810"/>
    </source>
</evidence>
<feature type="transmembrane region" description="Helical" evidence="1">
    <location>
        <begin position="311"/>
        <end position="334"/>
    </location>
</feature>
<dbReference type="Proteomes" id="UP000244810">
    <property type="component" value="Unassembled WGS sequence"/>
</dbReference>
<keyword evidence="1" id="KW-1133">Transmembrane helix</keyword>
<keyword evidence="1" id="KW-0472">Membrane</keyword>
<dbReference type="AlphaFoldDB" id="A0A2T7UT22"/>
<comment type="caution">
    <text evidence="2">The sequence shown here is derived from an EMBL/GenBank/DDBJ whole genome shotgun (WGS) entry which is preliminary data.</text>
</comment>
<dbReference type="EMBL" id="QDDR01000003">
    <property type="protein sequence ID" value="PVE47910.1"/>
    <property type="molecule type" value="Genomic_DNA"/>
</dbReference>
<name>A0A2T7UT22_9RHOB</name>
<evidence type="ECO:0000313" key="2">
    <source>
        <dbReference type="EMBL" id="PVE47910.1"/>
    </source>
</evidence>
<proteinExistence type="predicted"/>
<organism evidence="2 3">
    <name type="scientific">Pararhodobacter aggregans</name>
    <dbReference type="NCBI Taxonomy" id="404875"/>
    <lineage>
        <taxon>Bacteria</taxon>
        <taxon>Pseudomonadati</taxon>
        <taxon>Pseudomonadota</taxon>
        <taxon>Alphaproteobacteria</taxon>
        <taxon>Rhodobacterales</taxon>
        <taxon>Paracoccaceae</taxon>
        <taxon>Pararhodobacter</taxon>
    </lineage>
</organism>